<dbReference type="CDD" id="cd14503">
    <property type="entry name" value="PTP-bact"/>
    <property type="match status" value="1"/>
</dbReference>
<feature type="domain" description="Beta-lactamase hydrolase-like protein phosphatase-like" evidence="1">
    <location>
        <begin position="2"/>
        <end position="110"/>
    </location>
</feature>
<dbReference type="GO" id="GO:0016787">
    <property type="term" value="F:hydrolase activity"/>
    <property type="evidence" value="ECO:0007669"/>
    <property type="project" value="InterPro"/>
</dbReference>
<evidence type="ECO:0000313" key="2">
    <source>
        <dbReference type="EMBL" id="PTE13330.1"/>
    </source>
</evidence>
<dbReference type="EMBL" id="PZKE01000015">
    <property type="protein sequence ID" value="PTE13330.1"/>
    <property type="molecule type" value="Genomic_DNA"/>
</dbReference>
<dbReference type="Gene3D" id="3.90.190.10">
    <property type="entry name" value="Protein tyrosine phosphatase superfamily"/>
    <property type="match status" value="1"/>
</dbReference>
<evidence type="ECO:0000313" key="3">
    <source>
        <dbReference type="Proteomes" id="UP000241362"/>
    </source>
</evidence>
<dbReference type="InterPro" id="IPR005939">
    <property type="entry name" value="BLH_phosphatase-like"/>
</dbReference>
<accession>A0A2T4J609</accession>
<proteinExistence type="predicted"/>
<keyword evidence="3" id="KW-1185">Reference proteome</keyword>
<dbReference type="NCBIfam" id="TIGR01244">
    <property type="entry name" value="TIGR01244 family sulfur transferase"/>
    <property type="match status" value="1"/>
</dbReference>
<evidence type="ECO:0000259" key="1">
    <source>
        <dbReference type="Pfam" id="PF04273"/>
    </source>
</evidence>
<comment type="caution">
    <text evidence="2">The sequence shown here is derived from an EMBL/GenBank/DDBJ whole genome shotgun (WGS) entry which is preliminary data.</text>
</comment>
<sequence length="146" mass="15181">MDIRPLTPGYAVSPQIEPSDLPAIKAAGYVMVIDNRPDGEIPPHLHTAEMRRAAEALGLTFVANPVIGGALTMENVTAQAQAMAAATGPVFAYCASGNRCSVVWALTQAGSRPADELIGVPARFGYNLEPLRGQIEALAAQRGAAG</sequence>
<organism evidence="2 3">
    <name type="scientific">Fuscovulum blasticum DSM 2131</name>
    <dbReference type="NCBI Taxonomy" id="1188250"/>
    <lineage>
        <taxon>Bacteria</taxon>
        <taxon>Pseudomonadati</taxon>
        <taxon>Pseudomonadota</taxon>
        <taxon>Alphaproteobacteria</taxon>
        <taxon>Rhodobacterales</taxon>
        <taxon>Paracoccaceae</taxon>
        <taxon>Pseudogemmobacter</taxon>
    </lineage>
</organism>
<gene>
    <name evidence="2" type="ORF">C5F44_14290</name>
</gene>
<dbReference type="Proteomes" id="UP000241362">
    <property type="component" value="Unassembled WGS sequence"/>
</dbReference>
<dbReference type="RefSeq" id="WP_107674221.1">
    <property type="nucleotide sequence ID" value="NZ_PZKE01000015.1"/>
</dbReference>
<name>A0A2T4J609_FUSBL</name>
<dbReference type="InterPro" id="IPR029021">
    <property type="entry name" value="Prot-tyrosine_phosphatase-like"/>
</dbReference>
<reference evidence="2 3" key="1">
    <citation type="submission" date="2018-03" db="EMBL/GenBank/DDBJ databases">
        <title>Rhodobacter blasticus.</title>
        <authorList>
            <person name="Meyer T.E."/>
            <person name="Miller S."/>
            <person name="Lodha T."/>
            <person name="Gandham S."/>
            <person name="Chintalapati S."/>
            <person name="Chintalapati V.R."/>
        </authorList>
    </citation>
    <scope>NUCLEOTIDE SEQUENCE [LARGE SCALE GENOMIC DNA]</scope>
    <source>
        <strain evidence="2 3">DSM 2131</strain>
    </source>
</reference>
<dbReference type="Pfam" id="PF04273">
    <property type="entry name" value="BLH_phosphatase"/>
    <property type="match status" value="1"/>
</dbReference>
<protein>
    <submittedName>
        <fullName evidence="2">TIGR01244 family phosphatase</fullName>
    </submittedName>
</protein>
<dbReference type="AlphaFoldDB" id="A0A2T4J609"/>